<keyword evidence="5 7" id="KW-1133">Transmembrane helix</keyword>
<feature type="transmembrane region" description="Helical" evidence="7">
    <location>
        <begin position="355"/>
        <end position="376"/>
    </location>
</feature>
<dbReference type="Proteomes" id="UP000183365">
    <property type="component" value="Unassembled WGS sequence"/>
</dbReference>
<keyword evidence="6 7" id="KW-0472">Membrane</keyword>
<feature type="domain" description="Major facilitator superfamily (MFS) profile" evidence="8">
    <location>
        <begin position="70"/>
        <end position="478"/>
    </location>
</feature>
<dbReference type="GO" id="GO:0022857">
    <property type="term" value="F:transmembrane transporter activity"/>
    <property type="evidence" value="ECO:0007669"/>
    <property type="project" value="InterPro"/>
</dbReference>
<feature type="transmembrane region" description="Helical" evidence="7">
    <location>
        <begin position="287"/>
        <end position="310"/>
    </location>
</feature>
<evidence type="ECO:0000313" key="10">
    <source>
        <dbReference type="Proteomes" id="UP000183365"/>
    </source>
</evidence>
<dbReference type="VEuPathDB" id="FungiDB:HGUI_03633"/>
<evidence type="ECO:0000256" key="3">
    <source>
        <dbReference type="ARBA" id="ARBA00022448"/>
    </source>
</evidence>
<reference evidence="10" key="1">
    <citation type="submission" date="2016-11" db="EMBL/GenBank/DDBJ databases">
        <authorList>
            <person name="Guldener U."/>
        </authorList>
    </citation>
    <scope>NUCLEOTIDE SEQUENCE [LARGE SCALE GENOMIC DNA]</scope>
</reference>
<feature type="transmembrane region" description="Helical" evidence="7">
    <location>
        <begin position="198"/>
        <end position="217"/>
    </location>
</feature>
<accession>A0A1L0B4I0</accession>
<evidence type="ECO:0000256" key="2">
    <source>
        <dbReference type="ARBA" id="ARBA00008335"/>
    </source>
</evidence>
<evidence type="ECO:0000256" key="7">
    <source>
        <dbReference type="SAM" id="Phobius"/>
    </source>
</evidence>
<dbReference type="InterPro" id="IPR020846">
    <property type="entry name" value="MFS_dom"/>
</dbReference>
<dbReference type="Pfam" id="PF07690">
    <property type="entry name" value="MFS_1"/>
    <property type="match status" value="1"/>
</dbReference>
<keyword evidence="10" id="KW-1185">Reference proteome</keyword>
<feature type="transmembrane region" description="Helical" evidence="7">
    <location>
        <begin position="322"/>
        <end position="343"/>
    </location>
</feature>
<dbReference type="SUPFAM" id="SSF103473">
    <property type="entry name" value="MFS general substrate transporter"/>
    <property type="match status" value="1"/>
</dbReference>
<dbReference type="PROSITE" id="PS50850">
    <property type="entry name" value="MFS"/>
    <property type="match status" value="1"/>
</dbReference>
<gene>
    <name evidence="9" type="ORF">HGUI_03633</name>
</gene>
<keyword evidence="4 7" id="KW-0812">Transmembrane</keyword>
<dbReference type="InterPro" id="IPR051788">
    <property type="entry name" value="MFS_Transporter"/>
</dbReference>
<organism evidence="9 10">
    <name type="scientific">Hanseniaspora guilliermondii</name>
    <dbReference type="NCBI Taxonomy" id="56406"/>
    <lineage>
        <taxon>Eukaryota</taxon>
        <taxon>Fungi</taxon>
        <taxon>Dikarya</taxon>
        <taxon>Ascomycota</taxon>
        <taxon>Saccharomycotina</taxon>
        <taxon>Saccharomycetes</taxon>
        <taxon>Saccharomycodales</taxon>
        <taxon>Saccharomycodaceae</taxon>
        <taxon>Hanseniaspora</taxon>
    </lineage>
</organism>
<dbReference type="OrthoDB" id="413079at2759"/>
<evidence type="ECO:0000256" key="1">
    <source>
        <dbReference type="ARBA" id="ARBA00004127"/>
    </source>
</evidence>
<feature type="transmembrane region" description="Helical" evidence="7">
    <location>
        <begin position="109"/>
        <end position="128"/>
    </location>
</feature>
<feature type="transmembrane region" description="Helical" evidence="7">
    <location>
        <begin position="417"/>
        <end position="438"/>
    </location>
</feature>
<comment type="similarity">
    <text evidence="2">Belongs to the major facilitator superfamily.</text>
</comment>
<keyword evidence="3" id="KW-0813">Transport</keyword>
<name>A0A1L0B4I0_9ASCO</name>
<feature type="transmembrane region" description="Helical" evidence="7">
    <location>
        <begin position="140"/>
        <end position="157"/>
    </location>
</feature>
<feature type="transmembrane region" description="Helical" evidence="7">
    <location>
        <begin position="70"/>
        <end position="89"/>
    </location>
</feature>
<dbReference type="InterPro" id="IPR011701">
    <property type="entry name" value="MFS"/>
</dbReference>
<evidence type="ECO:0000259" key="8">
    <source>
        <dbReference type="PROSITE" id="PS50850"/>
    </source>
</evidence>
<sequence>MSSPNTNVSNYELVDATLSPSKREDHHHDNDILPTLDLDDTLVEESKEIDREIHYQGSIVRLYPLDPRNFLIQTQIAVLLFVFTTLGLNDQATGMLIPILSETYGISQVIIANIFLTQTFGYFSACFLTEALHFKYGQRGCLSIACLCIAIPSMILFSKPPLFFIYVLCYYPIGLGIGLLDSSVNYIFSSFLCYKNELLGCVHGMYGICAFIAPILINSLGEENWNNFFLVQGSVAVLGAVLCFYVFRYETKLKYEYKVKLSQSSQKSSSQEMNISMFQMMKSYPLIPLYACALFFYMGAEVGTASWIYTYLLEYKEGNSKYMSWIISAYWAGLTLGRFYFGMMIDKWFTNEYQAVKFFINSTMLFTLSVVLLGGIYSHSAIYFAMFGVALFGCGMFIGPIFPLLSIIGIDILDEHVQVRGLSSAISLGSIGAAFIPFLDGVLMNNLGLASLPCLILASTVLCVIAIQLYPVLIKGKDHYFNSRPRSVSLSSNF</sequence>
<dbReference type="AlphaFoldDB" id="A0A1L0B4I0"/>
<comment type="subcellular location">
    <subcellularLocation>
        <location evidence="1">Endomembrane system</location>
        <topology evidence="1">Multi-pass membrane protein</topology>
    </subcellularLocation>
</comment>
<dbReference type="EMBL" id="FQNF01000103">
    <property type="protein sequence ID" value="SGZ41432.1"/>
    <property type="molecule type" value="Genomic_DNA"/>
</dbReference>
<dbReference type="PANTHER" id="PTHR23514:SF3">
    <property type="entry name" value="BYPASS OF STOP CODON PROTEIN 6"/>
    <property type="match status" value="1"/>
</dbReference>
<protein>
    <recommendedName>
        <fullName evidence="8">Major facilitator superfamily (MFS) profile domain-containing protein</fullName>
    </recommendedName>
</protein>
<evidence type="ECO:0000313" key="9">
    <source>
        <dbReference type="EMBL" id="SGZ41432.1"/>
    </source>
</evidence>
<feature type="transmembrane region" description="Helical" evidence="7">
    <location>
        <begin position="229"/>
        <end position="247"/>
    </location>
</feature>
<feature type="transmembrane region" description="Helical" evidence="7">
    <location>
        <begin position="163"/>
        <end position="186"/>
    </location>
</feature>
<dbReference type="PANTHER" id="PTHR23514">
    <property type="entry name" value="BYPASS OF STOP CODON PROTEIN 6"/>
    <property type="match status" value="1"/>
</dbReference>
<evidence type="ECO:0000256" key="6">
    <source>
        <dbReference type="ARBA" id="ARBA00023136"/>
    </source>
</evidence>
<dbReference type="Gene3D" id="1.20.1250.20">
    <property type="entry name" value="MFS general substrate transporter like domains"/>
    <property type="match status" value="2"/>
</dbReference>
<feature type="transmembrane region" description="Helical" evidence="7">
    <location>
        <begin position="382"/>
        <end position="405"/>
    </location>
</feature>
<feature type="transmembrane region" description="Helical" evidence="7">
    <location>
        <begin position="450"/>
        <end position="474"/>
    </location>
</feature>
<dbReference type="GO" id="GO:0012505">
    <property type="term" value="C:endomembrane system"/>
    <property type="evidence" value="ECO:0007669"/>
    <property type="project" value="UniProtKB-SubCell"/>
</dbReference>
<dbReference type="InterPro" id="IPR036259">
    <property type="entry name" value="MFS_trans_sf"/>
</dbReference>
<evidence type="ECO:0000256" key="5">
    <source>
        <dbReference type="ARBA" id="ARBA00022989"/>
    </source>
</evidence>
<proteinExistence type="inferred from homology"/>
<evidence type="ECO:0000256" key="4">
    <source>
        <dbReference type="ARBA" id="ARBA00022692"/>
    </source>
</evidence>
<dbReference type="GO" id="GO:0016020">
    <property type="term" value="C:membrane"/>
    <property type="evidence" value="ECO:0007669"/>
    <property type="project" value="TreeGrafter"/>
</dbReference>